<dbReference type="STRING" id="31234.E3N4F5"/>
<dbReference type="PROSITE" id="PS50011">
    <property type="entry name" value="PROTEIN_KINASE_DOM"/>
    <property type="match status" value="1"/>
</dbReference>
<dbReference type="Gene3D" id="1.10.510.10">
    <property type="entry name" value="Transferase(Phosphotransferase) domain 1"/>
    <property type="match status" value="1"/>
</dbReference>
<dbReference type="Proteomes" id="UP000008281">
    <property type="component" value="Unassembled WGS sequence"/>
</dbReference>
<keyword evidence="1" id="KW-0723">Serine/threonine-protein kinase</keyword>
<dbReference type="SUPFAM" id="SSF56112">
    <property type="entry name" value="Protein kinase-like (PK-like)"/>
    <property type="match status" value="1"/>
</dbReference>
<evidence type="ECO:0000256" key="3">
    <source>
        <dbReference type="ARBA" id="ARBA00022741"/>
    </source>
</evidence>
<dbReference type="AlphaFoldDB" id="E3N4F5"/>
<gene>
    <name evidence="7" type="ORF">CRE_23005</name>
</gene>
<dbReference type="HOGENOM" id="CLU_998323_0_0_1"/>
<keyword evidence="5" id="KW-0067">ATP-binding</keyword>
<evidence type="ECO:0000256" key="1">
    <source>
        <dbReference type="ARBA" id="ARBA00022527"/>
    </source>
</evidence>
<dbReference type="OrthoDB" id="248923at2759"/>
<evidence type="ECO:0000256" key="5">
    <source>
        <dbReference type="ARBA" id="ARBA00022840"/>
    </source>
</evidence>
<organism evidence="8">
    <name type="scientific">Caenorhabditis remanei</name>
    <name type="common">Caenorhabditis vulgaris</name>
    <dbReference type="NCBI Taxonomy" id="31234"/>
    <lineage>
        <taxon>Eukaryota</taxon>
        <taxon>Metazoa</taxon>
        <taxon>Ecdysozoa</taxon>
        <taxon>Nematoda</taxon>
        <taxon>Chromadorea</taxon>
        <taxon>Rhabditida</taxon>
        <taxon>Rhabditina</taxon>
        <taxon>Rhabditomorpha</taxon>
        <taxon>Rhabditoidea</taxon>
        <taxon>Rhabditidae</taxon>
        <taxon>Peloderinae</taxon>
        <taxon>Caenorhabditis</taxon>
    </lineage>
</organism>
<dbReference type="OMA" id="DWSIEAG"/>
<evidence type="ECO:0000259" key="6">
    <source>
        <dbReference type="PROSITE" id="PS50011"/>
    </source>
</evidence>
<accession>E3N4F5</accession>
<dbReference type="EMBL" id="DS268525">
    <property type="protein sequence ID" value="EFO85462.1"/>
    <property type="molecule type" value="Genomic_DNA"/>
</dbReference>
<dbReference type="PROSITE" id="PS00108">
    <property type="entry name" value="PROTEIN_KINASE_ST"/>
    <property type="match status" value="1"/>
</dbReference>
<evidence type="ECO:0000256" key="2">
    <source>
        <dbReference type="ARBA" id="ARBA00022679"/>
    </source>
</evidence>
<dbReference type="SMART" id="SM00220">
    <property type="entry name" value="S_TKc"/>
    <property type="match status" value="1"/>
</dbReference>
<keyword evidence="8" id="KW-1185">Reference proteome</keyword>
<sequence length="279" mass="32483">MIQKNIDSFCTILQKLEERGNYSTLKGRKEQFSCYSIGENWILTGSIDKSVILQVTDDSHDDLYCRMRKWSRHFRYFRDVEEQTEEQKRIVCLEHRQENLTLSEQIGEGPFGAVFIGQTSANTTKVAVLNPRKEFQKYAQLMETRIHMLCNNKNFQTDQHFHIVMPFYVNGSLSTYTDKEDSIDRIECAKISYEILTALEYLHSKKVIHRDLKPKNILIGEGGEMRVSDFGLAEFQKRVKGKCGALNYMAPEELKSQQQNYQVDIWSFGCIVYELLSGK</sequence>
<evidence type="ECO:0000313" key="8">
    <source>
        <dbReference type="Proteomes" id="UP000008281"/>
    </source>
</evidence>
<keyword evidence="2" id="KW-0808">Transferase</keyword>
<feature type="domain" description="Protein kinase" evidence="6">
    <location>
        <begin position="100"/>
        <end position="279"/>
    </location>
</feature>
<evidence type="ECO:0000313" key="7">
    <source>
        <dbReference type="EMBL" id="EFO85462.1"/>
    </source>
</evidence>
<dbReference type="GO" id="GO:0005524">
    <property type="term" value="F:ATP binding"/>
    <property type="evidence" value="ECO:0007669"/>
    <property type="project" value="UniProtKB-KW"/>
</dbReference>
<dbReference type="eggNOG" id="KOG0694">
    <property type="taxonomic scope" value="Eukaryota"/>
</dbReference>
<dbReference type="InterPro" id="IPR011009">
    <property type="entry name" value="Kinase-like_dom_sf"/>
</dbReference>
<dbReference type="GO" id="GO:0004674">
    <property type="term" value="F:protein serine/threonine kinase activity"/>
    <property type="evidence" value="ECO:0007669"/>
    <property type="project" value="UniProtKB-KW"/>
</dbReference>
<dbReference type="PANTHER" id="PTHR24351">
    <property type="entry name" value="RIBOSOMAL PROTEIN S6 KINASE"/>
    <property type="match status" value="1"/>
</dbReference>
<dbReference type="Pfam" id="PF00069">
    <property type="entry name" value="Pkinase"/>
    <property type="match status" value="1"/>
</dbReference>
<keyword evidence="3" id="KW-0547">Nucleotide-binding</keyword>
<evidence type="ECO:0000256" key="4">
    <source>
        <dbReference type="ARBA" id="ARBA00022777"/>
    </source>
</evidence>
<dbReference type="InParanoid" id="E3N4F5"/>
<dbReference type="InterPro" id="IPR000719">
    <property type="entry name" value="Prot_kinase_dom"/>
</dbReference>
<dbReference type="InterPro" id="IPR008271">
    <property type="entry name" value="Ser/Thr_kinase_AS"/>
</dbReference>
<reference evidence="7" key="1">
    <citation type="submission" date="2007-07" db="EMBL/GenBank/DDBJ databases">
        <title>PCAP assembly of the Caenorhabditis remanei genome.</title>
        <authorList>
            <consortium name="The Caenorhabditis remanei Sequencing Consortium"/>
            <person name="Wilson R.K."/>
        </authorList>
    </citation>
    <scope>NUCLEOTIDE SEQUENCE [LARGE SCALE GENOMIC DNA]</scope>
    <source>
        <strain evidence="7">PB4641</strain>
    </source>
</reference>
<name>E3N4F5_CAERE</name>
<keyword evidence="4" id="KW-0418">Kinase</keyword>
<protein>
    <recommendedName>
        <fullName evidence="6">Protein kinase domain-containing protein</fullName>
    </recommendedName>
</protein>
<proteinExistence type="predicted"/>